<evidence type="ECO:0000256" key="2">
    <source>
        <dbReference type="ARBA" id="ARBA00006485"/>
    </source>
</evidence>
<evidence type="ECO:0000256" key="17">
    <source>
        <dbReference type="SAM" id="MobiDB-lite"/>
    </source>
</evidence>
<comment type="catalytic activity">
    <reaction evidence="13">
        <text>L-seryl-[protein] + ATP = O-phospho-L-seryl-[protein] + ADP + H(+)</text>
        <dbReference type="Rhea" id="RHEA:17989"/>
        <dbReference type="Rhea" id="RHEA-COMP:9863"/>
        <dbReference type="Rhea" id="RHEA-COMP:11604"/>
        <dbReference type="ChEBI" id="CHEBI:15378"/>
        <dbReference type="ChEBI" id="CHEBI:29999"/>
        <dbReference type="ChEBI" id="CHEBI:30616"/>
        <dbReference type="ChEBI" id="CHEBI:83421"/>
        <dbReference type="ChEBI" id="CHEBI:456216"/>
        <dbReference type="EC" id="2.7.11.22"/>
    </reaction>
</comment>
<feature type="compositionally biased region" description="Low complexity" evidence="17">
    <location>
        <begin position="548"/>
        <end position="557"/>
    </location>
</feature>
<comment type="catalytic activity">
    <reaction evidence="14">
        <text>[DNA-directed RNA polymerase] + ATP = phospho-[DNA-directed RNA polymerase] + ADP + H(+)</text>
        <dbReference type="Rhea" id="RHEA:10216"/>
        <dbReference type="Rhea" id="RHEA-COMP:11321"/>
        <dbReference type="Rhea" id="RHEA-COMP:11322"/>
        <dbReference type="ChEBI" id="CHEBI:15378"/>
        <dbReference type="ChEBI" id="CHEBI:30616"/>
        <dbReference type="ChEBI" id="CHEBI:43176"/>
        <dbReference type="ChEBI" id="CHEBI:68546"/>
        <dbReference type="ChEBI" id="CHEBI:456216"/>
        <dbReference type="EC" id="2.7.11.23"/>
    </reaction>
</comment>
<feature type="domain" description="Protein kinase" evidence="18">
    <location>
        <begin position="26"/>
        <end position="327"/>
    </location>
</feature>
<evidence type="ECO:0000313" key="20">
    <source>
        <dbReference type="Proteomes" id="UP000001055"/>
    </source>
</evidence>
<feature type="binding site" evidence="16">
    <location>
        <position position="55"/>
    </location>
    <ligand>
        <name>ATP</name>
        <dbReference type="ChEBI" id="CHEBI:30616"/>
    </ligand>
</feature>
<keyword evidence="9 16" id="KW-0067">ATP-binding</keyword>
<dbReference type="InterPro" id="IPR011009">
    <property type="entry name" value="Kinase-like_dom_sf"/>
</dbReference>
<dbReference type="InterPro" id="IPR017441">
    <property type="entry name" value="Protein_kinase_ATP_BS"/>
</dbReference>
<evidence type="ECO:0000256" key="6">
    <source>
        <dbReference type="ARBA" id="ARBA00022679"/>
    </source>
</evidence>
<dbReference type="GO" id="GO:0005634">
    <property type="term" value="C:nucleus"/>
    <property type="evidence" value="ECO:0000318"/>
    <property type="project" value="GO_Central"/>
</dbReference>
<sequence length="568" mass="63617">MANSSNATPQQPMQRRFKGCSKIGEYEMMQKLGEGTFGEVHKARHRITGNVFALKKILMHNEKDGFPITALREIKLLKMLSHDNVLKLEEMAVERPKAEGRKRAILYMVTPYMDHDLSGLLDNPDVKFQEAQIKCYMLQLFKGLRYLHDNHILHRDMKAANLLINNRGRLQIADFGLARHYDEAVPQRGKGNGEARREYTTLVVTRWYRPPELLLQMRRYTPAIDMWGAGCVFGEMFKRKPILAGQSDIHQAQIIFELIGSPNDQNMPGWNDLPGAEPIRGFGNYPGNIAGRFRELSPTGLSLIKDLMRLDWRKRINAIDAIDHPYFRENPKPMREEDIPHFADSHELDRRNLQQAAPWAGGPMANGLDQDPHLKPGRIMVTEDMGHKIEGHLAANAVEVDTTDGHLGTTTDRPHHHRAIADQTGATAPMRDRATSHHHLARVVIRYQTHRLAMVAQKEAIGDEAVLQLAMSTSQATMDQGGQENQMTDNDEGHATLGTLEMDLQQTNGEIEVEVEVTVTGTGSEATRGISEGSAEMPRHDLGVPSEGTGTVTTGTTTSIEGVSCYTR</sequence>
<dbReference type="PANTHER" id="PTHR24056:SF233">
    <property type="entry name" value="CYCLIN-DEPENDENT KINASE 9"/>
    <property type="match status" value="1"/>
</dbReference>
<keyword evidence="10" id="KW-0539">Nucleus</keyword>
<dbReference type="InterPro" id="IPR008271">
    <property type="entry name" value="Ser/Thr_kinase_AS"/>
</dbReference>
<dbReference type="InParanoid" id="Q0UFQ8"/>
<evidence type="ECO:0000256" key="11">
    <source>
        <dbReference type="ARBA" id="ARBA00041018"/>
    </source>
</evidence>
<evidence type="ECO:0000256" key="15">
    <source>
        <dbReference type="ARBA" id="ARBA00073250"/>
    </source>
</evidence>
<evidence type="ECO:0000256" key="7">
    <source>
        <dbReference type="ARBA" id="ARBA00022741"/>
    </source>
</evidence>
<evidence type="ECO:0000256" key="3">
    <source>
        <dbReference type="ARBA" id="ARBA00012409"/>
    </source>
</evidence>
<dbReference type="VEuPathDB" id="FungiDB:JI435_094060"/>
<comment type="catalytic activity">
    <reaction evidence="12">
        <text>L-threonyl-[protein] + ATP = O-phospho-L-threonyl-[protein] + ADP + H(+)</text>
        <dbReference type="Rhea" id="RHEA:46608"/>
        <dbReference type="Rhea" id="RHEA-COMP:11060"/>
        <dbReference type="Rhea" id="RHEA-COMP:11605"/>
        <dbReference type="ChEBI" id="CHEBI:15378"/>
        <dbReference type="ChEBI" id="CHEBI:30013"/>
        <dbReference type="ChEBI" id="CHEBI:30616"/>
        <dbReference type="ChEBI" id="CHEBI:61977"/>
        <dbReference type="ChEBI" id="CHEBI:456216"/>
        <dbReference type="EC" id="2.7.11.22"/>
    </reaction>
</comment>
<dbReference type="GO" id="GO:0000785">
    <property type="term" value="C:chromatin"/>
    <property type="evidence" value="ECO:0007669"/>
    <property type="project" value="EnsemblFungi"/>
</dbReference>
<dbReference type="GO" id="GO:0008353">
    <property type="term" value="F:RNA polymerase II CTD heptapeptide repeat kinase activity"/>
    <property type="evidence" value="ECO:0007669"/>
    <property type="project" value="UniProtKB-EC"/>
</dbReference>
<dbReference type="SUPFAM" id="SSF56112">
    <property type="entry name" value="Protein kinase-like (PK-like)"/>
    <property type="match status" value="1"/>
</dbReference>
<dbReference type="RefSeq" id="XP_001799700.1">
    <property type="nucleotide sequence ID" value="XM_001799648.1"/>
</dbReference>
<organism evidence="19 20">
    <name type="scientific">Phaeosphaeria nodorum (strain SN15 / ATCC MYA-4574 / FGSC 10173)</name>
    <name type="common">Glume blotch fungus</name>
    <name type="synonym">Parastagonospora nodorum</name>
    <dbReference type="NCBI Taxonomy" id="321614"/>
    <lineage>
        <taxon>Eukaryota</taxon>
        <taxon>Fungi</taxon>
        <taxon>Dikarya</taxon>
        <taxon>Ascomycota</taxon>
        <taxon>Pezizomycotina</taxon>
        <taxon>Dothideomycetes</taxon>
        <taxon>Pleosporomycetidae</taxon>
        <taxon>Pleosporales</taxon>
        <taxon>Pleosporineae</taxon>
        <taxon>Phaeosphaeriaceae</taxon>
        <taxon>Parastagonospora</taxon>
    </lineage>
</organism>
<dbReference type="PANTHER" id="PTHR24056">
    <property type="entry name" value="CELL DIVISION PROTEIN KINASE"/>
    <property type="match status" value="1"/>
</dbReference>
<dbReference type="Gene3D" id="3.30.200.20">
    <property type="entry name" value="Phosphorylase Kinase, domain 1"/>
    <property type="match status" value="1"/>
</dbReference>
<dbReference type="GO" id="GO:0032968">
    <property type="term" value="P:positive regulation of transcription elongation by RNA polymerase II"/>
    <property type="evidence" value="ECO:0000318"/>
    <property type="project" value="GO_Central"/>
</dbReference>
<dbReference type="eggNOG" id="KOG0600">
    <property type="taxonomic scope" value="Eukaryota"/>
</dbReference>
<dbReference type="Gene3D" id="1.10.510.10">
    <property type="entry name" value="Transferase(Phosphotransferase) domain 1"/>
    <property type="match status" value="1"/>
</dbReference>
<evidence type="ECO:0000256" key="12">
    <source>
        <dbReference type="ARBA" id="ARBA00047811"/>
    </source>
</evidence>
<dbReference type="GO" id="GO:0004693">
    <property type="term" value="F:cyclin-dependent protein serine/threonine kinase activity"/>
    <property type="evidence" value="ECO:0000318"/>
    <property type="project" value="GO_Central"/>
</dbReference>
<dbReference type="FunFam" id="3.30.200.20:FF:000514">
    <property type="entry name" value="Serine/threonine-protein kinase BUR1"/>
    <property type="match status" value="1"/>
</dbReference>
<evidence type="ECO:0000256" key="16">
    <source>
        <dbReference type="PROSITE-ProRule" id="PRU10141"/>
    </source>
</evidence>
<evidence type="ECO:0000256" key="1">
    <source>
        <dbReference type="ARBA" id="ARBA00004123"/>
    </source>
</evidence>
<protein>
    <recommendedName>
        <fullName evidence="11">Serine/threonine-protein kinase BUR1</fullName>
        <ecNumber evidence="4">2.7.11.22</ecNumber>
        <ecNumber evidence="3">2.7.11.23</ecNumber>
    </recommendedName>
    <alternativeName>
        <fullName evidence="15">Serine/threonine-protein kinase bur1</fullName>
    </alternativeName>
</protein>
<dbReference type="GO" id="GO:0070693">
    <property type="term" value="C:P-TEFb-cap methyltransferase complex"/>
    <property type="evidence" value="ECO:0007669"/>
    <property type="project" value="EnsemblFungi"/>
</dbReference>
<dbReference type="EC" id="2.7.11.22" evidence="4"/>
<name>Q0UFQ8_PHANO</name>
<evidence type="ECO:0000256" key="5">
    <source>
        <dbReference type="ARBA" id="ARBA00022527"/>
    </source>
</evidence>
<evidence type="ECO:0000256" key="4">
    <source>
        <dbReference type="ARBA" id="ARBA00012425"/>
    </source>
</evidence>
<dbReference type="GO" id="GO:0070691">
    <property type="term" value="C:P-TEFb complex"/>
    <property type="evidence" value="ECO:0007669"/>
    <property type="project" value="EnsemblFungi"/>
</dbReference>
<dbReference type="STRING" id="321614.Q0UFQ8"/>
<dbReference type="EC" id="2.7.11.23" evidence="3"/>
<evidence type="ECO:0000256" key="8">
    <source>
        <dbReference type="ARBA" id="ARBA00022777"/>
    </source>
</evidence>
<evidence type="ECO:0000259" key="18">
    <source>
        <dbReference type="PROSITE" id="PS50011"/>
    </source>
</evidence>
<dbReference type="InterPro" id="IPR050108">
    <property type="entry name" value="CDK"/>
</dbReference>
<dbReference type="GO" id="GO:0005524">
    <property type="term" value="F:ATP binding"/>
    <property type="evidence" value="ECO:0007669"/>
    <property type="project" value="UniProtKB-UniRule"/>
</dbReference>
<dbReference type="PROSITE" id="PS00108">
    <property type="entry name" value="PROTEIN_KINASE_ST"/>
    <property type="match status" value="1"/>
</dbReference>
<dbReference type="GeneID" id="5976601"/>
<keyword evidence="5" id="KW-0723">Serine/threonine-protein kinase</keyword>
<keyword evidence="8" id="KW-0418">Kinase</keyword>
<dbReference type="HOGENOM" id="CLU_000288_181_21_1"/>
<comment type="similarity">
    <text evidence="2">Belongs to the protein kinase superfamily. CMGC Ser/Thr protein kinase family. CDC2/CDKX subfamily.</text>
</comment>
<evidence type="ECO:0000256" key="13">
    <source>
        <dbReference type="ARBA" id="ARBA00048367"/>
    </source>
</evidence>
<keyword evidence="6" id="KW-0808">Transferase</keyword>
<evidence type="ECO:0000256" key="10">
    <source>
        <dbReference type="ARBA" id="ARBA00023242"/>
    </source>
</evidence>
<dbReference type="InterPro" id="IPR000719">
    <property type="entry name" value="Prot_kinase_dom"/>
</dbReference>
<dbReference type="EMBL" id="CH445338">
    <property type="protein sequence ID" value="EAT83598.2"/>
    <property type="molecule type" value="Genomic_DNA"/>
</dbReference>
<evidence type="ECO:0000313" key="19">
    <source>
        <dbReference type="EMBL" id="EAT83598.2"/>
    </source>
</evidence>
<dbReference type="Pfam" id="PF00069">
    <property type="entry name" value="Pkinase"/>
    <property type="match status" value="1"/>
</dbReference>
<dbReference type="CDD" id="cd07866">
    <property type="entry name" value="STKc_BUR1"/>
    <property type="match status" value="1"/>
</dbReference>
<dbReference type="Proteomes" id="UP000001055">
    <property type="component" value="Unassembled WGS sequence"/>
</dbReference>
<proteinExistence type="inferred from homology"/>
<dbReference type="FunCoup" id="Q0UFQ8">
    <property type="interactions" value="187"/>
</dbReference>
<accession>Q0UFQ8</accession>
<evidence type="ECO:0000256" key="9">
    <source>
        <dbReference type="ARBA" id="ARBA00022840"/>
    </source>
</evidence>
<reference evidence="20" key="1">
    <citation type="journal article" date="2007" name="Plant Cell">
        <title>Dothideomycete-plant interactions illuminated by genome sequencing and EST analysis of the wheat pathogen Stagonospora nodorum.</title>
        <authorList>
            <person name="Hane J.K."/>
            <person name="Lowe R.G."/>
            <person name="Solomon P.S."/>
            <person name="Tan K.C."/>
            <person name="Schoch C.L."/>
            <person name="Spatafora J.W."/>
            <person name="Crous P.W."/>
            <person name="Kodira C."/>
            <person name="Birren B.W."/>
            <person name="Galagan J.E."/>
            <person name="Torriani S.F."/>
            <person name="McDonald B.A."/>
            <person name="Oliver R.P."/>
        </authorList>
    </citation>
    <scope>NUCLEOTIDE SEQUENCE [LARGE SCALE GENOMIC DNA]</scope>
    <source>
        <strain evidence="20">SN15 / ATCC MYA-4574 / FGSC 10173</strain>
    </source>
</reference>
<dbReference type="PROSITE" id="PS00107">
    <property type="entry name" value="PROTEIN_KINASE_ATP"/>
    <property type="match status" value="1"/>
</dbReference>
<comment type="subcellular location">
    <subcellularLocation>
        <location evidence="1">Nucleus</location>
    </subcellularLocation>
</comment>
<dbReference type="KEGG" id="pno:SNOG_09406"/>
<dbReference type="AlphaFoldDB" id="Q0UFQ8"/>
<gene>
    <name evidence="19" type="ORF">SNOG_09406</name>
</gene>
<evidence type="ECO:0000256" key="14">
    <source>
        <dbReference type="ARBA" id="ARBA00049280"/>
    </source>
</evidence>
<keyword evidence="7 16" id="KW-0547">Nucleotide-binding</keyword>
<dbReference type="SMART" id="SM00220">
    <property type="entry name" value="S_TKc"/>
    <property type="match status" value="1"/>
</dbReference>
<dbReference type="GO" id="GO:0030643">
    <property type="term" value="P:intracellular phosphate ion homeostasis"/>
    <property type="evidence" value="ECO:0007669"/>
    <property type="project" value="EnsemblFungi"/>
</dbReference>
<dbReference type="PROSITE" id="PS50011">
    <property type="entry name" value="PROTEIN_KINASE_DOM"/>
    <property type="match status" value="1"/>
</dbReference>
<dbReference type="FunFam" id="1.10.510.10:FF:000562">
    <property type="entry name" value="Serine/threonine-protein kinase bur1"/>
    <property type="match status" value="1"/>
</dbReference>
<feature type="region of interest" description="Disordered" evidence="17">
    <location>
        <begin position="520"/>
        <end position="557"/>
    </location>
</feature>